<dbReference type="PANTHER" id="PTHR13334">
    <property type="entry name" value="MITOCHONDRIAL 28S RIBOSOMAL PROTEIN S10"/>
    <property type="match status" value="1"/>
</dbReference>
<proteinExistence type="inferred from homology"/>
<keyword evidence="4" id="KW-0496">Mitochondrion</keyword>
<dbReference type="AlphaFoldDB" id="A0A6P3DKW4"/>
<feature type="domain" description="Small ribosomal subunit protein uS10" evidence="8">
    <location>
        <begin position="105"/>
        <end position="203"/>
    </location>
</feature>
<sequence length="222" mass="25225">MFRSKVFSVLRSINRSSYDIGHTKLLRNTLFSTNVLRGDSSDTSNVTLNENLPITSQQPQIINETIQKSKTSTEDAEVFLEASVGSNTSSFPTESEPDKLYKKLEIEVRGNDPAVLRSYGEFAVMAAGHLDITVGRHVAIRKPIFERLTVLKSIHVHKKHRVQYERRTYYRYVDLFNLTGSTADTYLEYIERNLPEGVAMKITKVELQTLPKAVKQAMPSQQ</sequence>
<accession>A0A6P3DKW4</accession>
<comment type="similarity">
    <text evidence="2">Belongs to the universal ribosomal protein uS10 family.</text>
</comment>
<evidence type="ECO:0000313" key="9">
    <source>
        <dbReference type="Proteomes" id="UP000515180"/>
    </source>
</evidence>
<dbReference type="SMART" id="SM01403">
    <property type="entry name" value="Ribosomal_S10"/>
    <property type="match status" value="1"/>
</dbReference>
<evidence type="ECO:0000256" key="5">
    <source>
        <dbReference type="ARBA" id="ARBA00023274"/>
    </source>
</evidence>
<evidence type="ECO:0000256" key="4">
    <source>
        <dbReference type="ARBA" id="ARBA00023128"/>
    </source>
</evidence>
<evidence type="ECO:0000256" key="7">
    <source>
        <dbReference type="ARBA" id="ARBA00035544"/>
    </source>
</evidence>
<dbReference type="SUPFAM" id="SSF54999">
    <property type="entry name" value="Ribosomal protein S10"/>
    <property type="match status" value="1"/>
</dbReference>
<evidence type="ECO:0000256" key="6">
    <source>
        <dbReference type="ARBA" id="ARBA00035261"/>
    </source>
</evidence>
<keyword evidence="5" id="KW-0687">Ribonucleoprotein</keyword>
<dbReference type="OrthoDB" id="366214at2759"/>
<evidence type="ECO:0000256" key="1">
    <source>
        <dbReference type="ARBA" id="ARBA00004173"/>
    </source>
</evidence>
<keyword evidence="9" id="KW-1185">Reference proteome</keyword>
<evidence type="ECO:0000313" key="10">
    <source>
        <dbReference type="RefSeq" id="XP_003485623.1"/>
    </source>
</evidence>
<name>A0A6P3DKW4_BOMIM</name>
<reference evidence="10" key="1">
    <citation type="submission" date="2025-08" db="UniProtKB">
        <authorList>
            <consortium name="RefSeq"/>
        </authorList>
    </citation>
    <scope>IDENTIFICATION</scope>
</reference>
<dbReference type="InterPro" id="IPR027486">
    <property type="entry name" value="Ribosomal_uS10_dom"/>
</dbReference>
<evidence type="ECO:0000256" key="3">
    <source>
        <dbReference type="ARBA" id="ARBA00022980"/>
    </source>
</evidence>
<protein>
    <recommendedName>
        <fullName evidence="6">Small ribosomal subunit protein uS10m</fullName>
    </recommendedName>
    <alternativeName>
        <fullName evidence="7">28S ribosomal protein S10, mitochondrial</fullName>
    </alternativeName>
</protein>
<dbReference type="Gene3D" id="3.30.70.600">
    <property type="entry name" value="Ribosomal protein S10 domain"/>
    <property type="match status" value="1"/>
</dbReference>
<dbReference type="Pfam" id="PF00338">
    <property type="entry name" value="Ribosomal_S10"/>
    <property type="match status" value="1"/>
</dbReference>
<dbReference type="GeneID" id="100748321"/>
<organism evidence="9 10">
    <name type="scientific">Bombus impatiens</name>
    <name type="common">Bumblebee</name>
    <dbReference type="NCBI Taxonomy" id="132113"/>
    <lineage>
        <taxon>Eukaryota</taxon>
        <taxon>Metazoa</taxon>
        <taxon>Ecdysozoa</taxon>
        <taxon>Arthropoda</taxon>
        <taxon>Hexapoda</taxon>
        <taxon>Insecta</taxon>
        <taxon>Pterygota</taxon>
        <taxon>Neoptera</taxon>
        <taxon>Endopterygota</taxon>
        <taxon>Hymenoptera</taxon>
        <taxon>Apocrita</taxon>
        <taxon>Aculeata</taxon>
        <taxon>Apoidea</taxon>
        <taxon>Anthophila</taxon>
        <taxon>Apidae</taxon>
        <taxon>Bombus</taxon>
        <taxon>Pyrobombus</taxon>
    </lineage>
</organism>
<comment type="subcellular location">
    <subcellularLocation>
        <location evidence="1">Mitochondrion</location>
    </subcellularLocation>
</comment>
<keyword evidence="3 10" id="KW-0689">Ribosomal protein</keyword>
<dbReference type="RefSeq" id="XP_003485623.1">
    <property type="nucleotide sequence ID" value="XM_003485575.4"/>
</dbReference>
<evidence type="ECO:0000256" key="2">
    <source>
        <dbReference type="ARBA" id="ARBA00007102"/>
    </source>
</evidence>
<dbReference type="Proteomes" id="UP000515180">
    <property type="component" value="Unplaced"/>
</dbReference>
<evidence type="ECO:0000259" key="8">
    <source>
        <dbReference type="SMART" id="SM01403"/>
    </source>
</evidence>
<dbReference type="CTD" id="55173"/>
<dbReference type="OMA" id="IHERLTV"/>
<gene>
    <name evidence="10" type="primary">LOC100748321</name>
</gene>
<dbReference type="GO" id="GO:0005763">
    <property type="term" value="C:mitochondrial small ribosomal subunit"/>
    <property type="evidence" value="ECO:0007669"/>
    <property type="project" value="InterPro"/>
</dbReference>
<dbReference type="InterPro" id="IPR036838">
    <property type="entry name" value="Ribosomal_uS10_dom_sf"/>
</dbReference>
<dbReference type="KEGG" id="bim:100748321"/>
<dbReference type="PANTHER" id="PTHR13334:SF4">
    <property type="entry name" value="SMALL RIBOSOMAL SUBUNIT PROTEIN US10M"/>
    <property type="match status" value="1"/>
</dbReference>
<dbReference type="InterPro" id="IPR040055">
    <property type="entry name" value="Ribosomal_uS10m"/>
</dbReference>